<gene>
    <name evidence="2" type="ORF">SAMN04488567_1656</name>
</gene>
<dbReference type="InterPro" id="IPR018770">
    <property type="entry name" value="ChloroindolylP_hydrolase"/>
</dbReference>
<dbReference type="Pfam" id="PF10112">
    <property type="entry name" value="Halogen_Hydrol"/>
    <property type="match status" value="1"/>
</dbReference>
<proteinExistence type="predicted"/>
<dbReference type="RefSeq" id="WP_090110924.1">
    <property type="nucleotide sequence ID" value="NZ_FNAT01000002.1"/>
</dbReference>
<evidence type="ECO:0000313" key="2">
    <source>
        <dbReference type="EMBL" id="SDE43166.1"/>
    </source>
</evidence>
<keyword evidence="3" id="KW-1185">Reference proteome</keyword>
<reference evidence="3" key="1">
    <citation type="submission" date="2016-10" db="EMBL/GenBank/DDBJ databases">
        <authorList>
            <person name="Varghese N."/>
            <person name="Submissions S."/>
        </authorList>
    </citation>
    <scope>NUCLEOTIDE SEQUENCE [LARGE SCALE GENOMIC DNA]</scope>
    <source>
        <strain evidence="3">DSM 21424</strain>
    </source>
</reference>
<dbReference type="STRING" id="521013.SAMN04488567_1656"/>
<dbReference type="EMBL" id="FNAT01000002">
    <property type="protein sequence ID" value="SDE43166.1"/>
    <property type="molecule type" value="Genomic_DNA"/>
</dbReference>
<dbReference type="AlphaFoldDB" id="A0A1G7CWY3"/>
<feature type="region of interest" description="Disordered" evidence="1">
    <location>
        <begin position="1"/>
        <end position="25"/>
    </location>
</feature>
<dbReference type="Proteomes" id="UP000198922">
    <property type="component" value="Unassembled WGS sequence"/>
</dbReference>
<dbReference type="OrthoDB" id="7375296at2"/>
<name>A0A1G7CWY3_9RHOB</name>
<feature type="compositionally biased region" description="Low complexity" evidence="1">
    <location>
        <begin position="11"/>
        <end position="20"/>
    </location>
</feature>
<accession>A0A1G7CWY3</accession>
<sequence>MAKRFGGRYSPGGDPTGTTPGAPPAREIRDAARIDPAGARVNLLFVPPALLALFSLGAGPAGLVAGLVGAGALTAAAFLLRDGLRAEAEWRLRPVARRPALPRKMMASGLTGIGVALAAWSGDGGVLGPALYGLAAAGLHVAAFGIDPLSDKRVEGVDDYQQDRVARVVDEAESYLAQMREAVAKLRDRRLDERVAAFQARAREMIRTVEQDPRDLTQARRYLGVYLMGARDASVKFADLWSRHRDSAARAEYESLLTDLEQNFAARTETMLVSDRTDMDIEIRVLRDRLAREGVAVARRDEEGNERDV</sequence>
<protein>
    <submittedName>
        <fullName evidence="2">5-bromo-4-chloroindolyl phosphate hydrolysis protein</fullName>
    </submittedName>
</protein>
<organism evidence="2 3">
    <name type="scientific">Limimaricola pyoseonensis</name>
    <dbReference type="NCBI Taxonomy" id="521013"/>
    <lineage>
        <taxon>Bacteria</taxon>
        <taxon>Pseudomonadati</taxon>
        <taxon>Pseudomonadota</taxon>
        <taxon>Alphaproteobacteria</taxon>
        <taxon>Rhodobacterales</taxon>
        <taxon>Paracoccaceae</taxon>
        <taxon>Limimaricola</taxon>
    </lineage>
</organism>
<evidence type="ECO:0000256" key="1">
    <source>
        <dbReference type="SAM" id="MobiDB-lite"/>
    </source>
</evidence>
<evidence type="ECO:0000313" key="3">
    <source>
        <dbReference type="Proteomes" id="UP000198922"/>
    </source>
</evidence>